<evidence type="ECO:0000259" key="1">
    <source>
        <dbReference type="Pfam" id="PF00501"/>
    </source>
</evidence>
<dbReference type="GO" id="GO:0016405">
    <property type="term" value="F:CoA-ligase activity"/>
    <property type="evidence" value="ECO:0007669"/>
    <property type="project" value="TreeGrafter"/>
</dbReference>
<dbReference type="InterPro" id="IPR020845">
    <property type="entry name" value="AMP-binding_CS"/>
</dbReference>
<dbReference type="Pfam" id="PF00501">
    <property type="entry name" value="AMP-binding"/>
    <property type="match status" value="1"/>
</dbReference>
<dbReference type="EMBL" id="SMRS01000008">
    <property type="protein sequence ID" value="KAA0873991.1"/>
    <property type="molecule type" value="Genomic_DNA"/>
</dbReference>
<proteinExistence type="predicted"/>
<evidence type="ECO:0000313" key="2">
    <source>
        <dbReference type="EMBL" id="KAA0873991.1"/>
    </source>
</evidence>
<dbReference type="Proteomes" id="UP000325302">
    <property type="component" value="Unassembled WGS sequence"/>
</dbReference>
<comment type="caution">
    <text evidence="2">The sequence shown here is derived from an EMBL/GenBank/DDBJ whole genome shotgun (WGS) entry which is preliminary data.</text>
</comment>
<protein>
    <submittedName>
        <fullName evidence="2">Feruloyl-CoA synthase</fullName>
    </submittedName>
</protein>
<dbReference type="InterPro" id="IPR042099">
    <property type="entry name" value="ANL_N_sf"/>
</dbReference>
<keyword evidence="3" id="KW-1185">Reference proteome</keyword>
<dbReference type="AlphaFoldDB" id="A0A5A9W358"/>
<name>A0A5A9W358_9GAMM</name>
<dbReference type="Gene3D" id="3.40.50.12780">
    <property type="entry name" value="N-terminal domain of ligase-like"/>
    <property type="match status" value="1"/>
</dbReference>
<dbReference type="RefSeq" id="WP_149391643.1">
    <property type="nucleotide sequence ID" value="NZ_SMRS01000008.1"/>
</dbReference>
<gene>
    <name evidence="2" type="ORF">E1H14_11620</name>
</gene>
<dbReference type="PROSITE" id="PS00455">
    <property type="entry name" value="AMP_BINDING"/>
    <property type="match status" value="1"/>
</dbReference>
<evidence type="ECO:0000313" key="3">
    <source>
        <dbReference type="Proteomes" id="UP000325302"/>
    </source>
</evidence>
<dbReference type="OrthoDB" id="9803968at2"/>
<dbReference type="PANTHER" id="PTHR24096">
    <property type="entry name" value="LONG-CHAIN-FATTY-ACID--COA LIGASE"/>
    <property type="match status" value="1"/>
</dbReference>
<organism evidence="2 3">
    <name type="scientific">Nitrincola tapanii</name>
    <dbReference type="NCBI Taxonomy" id="1708751"/>
    <lineage>
        <taxon>Bacteria</taxon>
        <taxon>Pseudomonadati</taxon>
        <taxon>Pseudomonadota</taxon>
        <taxon>Gammaproteobacteria</taxon>
        <taxon>Oceanospirillales</taxon>
        <taxon>Oceanospirillaceae</taxon>
        <taxon>Nitrincola</taxon>
    </lineage>
</organism>
<dbReference type="InterPro" id="IPR000873">
    <property type="entry name" value="AMP-dep_synth/lig_dom"/>
</dbReference>
<reference evidence="2 3" key="1">
    <citation type="submission" date="2019-03" db="EMBL/GenBank/DDBJ databases">
        <title>Nitrincola sp. nov. isolated from an Indian soda lake.</title>
        <authorList>
            <person name="Joshi A."/>
            <person name="Thite S.V."/>
            <person name="Joseph N."/>
            <person name="Dhotre D."/>
            <person name="Moorthy M."/>
            <person name="Shouche Y.S."/>
        </authorList>
    </citation>
    <scope>NUCLEOTIDE SEQUENCE [LARGE SCALE GENOMIC DNA]</scope>
    <source>
        <strain evidence="2 3">MEB193</strain>
    </source>
</reference>
<sequence>MGAHIYAQMPTPSALKRDLGEGSFILESGNELKPYDRCVGDWLEKWAAERPDQLYIAERNGEAWRSLTYKAFRDEVRAIAQGLIDLKLPEGQPLMIISGNSIDHALMKMAAMHIGIPVTSVSVAYSLLSKSHDRLLGIVKRLRPAVVFAEDAKQFKGALEACAAVPVHIVSREQDQFPAALSLRQLSQTQPSAEVDKRFAQITPDTHAKYMLTSGSTGHPKVVVNTQRMMCSNQQMIAQCYTFVETEPVRVLDWLPWSHTFGTNHNFNLVLRNGGSFYIDNGKPVPSLIEATVRNLREVRPNLYFNVPKGYEALLEYLRQDPQLCDEFFSSLTLLFYAGASLSQPVWDELRSLCAQGGHDVFFTTEWGATETAPAITNVHWHLDKPGNIGIPMPGVSMRFVPNGSKLELRIKGPNVFTEYLDDPEITAQAFDDMGFYCIGDAGRLSDPNNPSAGIIFDGRVSEDFKLSTGTWVCVASVRAAVHKHFGPLLADVVVTGHDQDYIGLLGFPGEGLRALAGDTRGGFSGTELLAQTAVRDALLQALQAMAKEAKGSSQRACVLTLLDAPASLDLGEVTDKGNLNQRKLLETRKTYVERLYAEQGDDTVISLLSKNG</sequence>
<dbReference type="SUPFAM" id="SSF56801">
    <property type="entry name" value="Acetyl-CoA synthetase-like"/>
    <property type="match status" value="1"/>
</dbReference>
<dbReference type="PANTHER" id="PTHR24096:SF420">
    <property type="entry name" value="LONG-CHAIN-FATTY-ACID--COA LIGASE-RELATED"/>
    <property type="match status" value="1"/>
</dbReference>
<accession>A0A5A9W358</accession>
<feature type="domain" description="AMP-dependent synthetase/ligase" evidence="1">
    <location>
        <begin position="43"/>
        <end position="421"/>
    </location>
</feature>